<dbReference type="Proteomes" id="UP001519460">
    <property type="component" value="Unassembled WGS sequence"/>
</dbReference>
<feature type="region of interest" description="Disordered" evidence="1">
    <location>
        <begin position="155"/>
        <end position="180"/>
    </location>
</feature>
<feature type="compositionally biased region" description="Basic residues" evidence="1">
    <location>
        <begin position="165"/>
        <end position="180"/>
    </location>
</feature>
<evidence type="ECO:0008006" key="5">
    <source>
        <dbReference type="Google" id="ProtNLM"/>
    </source>
</evidence>
<dbReference type="AlphaFoldDB" id="A0ABD0L6L5"/>
<feature type="chain" id="PRO_5044759968" description="Secreted protein" evidence="2">
    <location>
        <begin position="17"/>
        <end position="180"/>
    </location>
</feature>
<feature type="signal peptide" evidence="2">
    <location>
        <begin position="1"/>
        <end position="16"/>
    </location>
</feature>
<sequence length="180" mass="19904">MFAFAVPASFLPSCHAVLTILPSCHEVLTILPSCHEVLNILHSCHEVLTILPSCHEVFTFCTLLFKRSSAPDERFCTVLDQTSVTAPSYGCPSAIGRLGFPLYNSVVVLSRFPTCRLPVTELAGWVAFPGTVLSVSSSRLQMAGVKVMSAMRFHHPPSRTSQRSCSRRTRKPSKSRNRQR</sequence>
<name>A0ABD0L6L5_9CAEN</name>
<accession>A0ABD0L6L5</accession>
<reference evidence="3 4" key="1">
    <citation type="journal article" date="2023" name="Sci. Data">
        <title>Genome assembly of the Korean intertidal mud-creeper Batillaria attramentaria.</title>
        <authorList>
            <person name="Patra A.K."/>
            <person name="Ho P.T."/>
            <person name="Jun S."/>
            <person name="Lee S.J."/>
            <person name="Kim Y."/>
            <person name="Won Y.J."/>
        </authorList>
    </citation>
    <scope>NUCLEOTIDE SEQUENCE [LARGE SCALE GENOMIC DNA]</scope>
    <source>
        <strain evidence="3">Wonlab-2016</strain>
    </source>
</reference>
<keyword evidence="2" id="KW-0732">Signal</keyword>
<protein>
    <recommendedName>
        <fullName evidence="5">Secreted protein</fullName>
    </recommendedName>
</protein>
<keyword evidence="4" id="KW-1185">Reference proteome</keyword>
<dbReference type="EMBL" id="JACVVK020000080">
    <property type="protein sequence ID" value="KAK7494785.1"/>
    <property type="molecule type" value="Genomic_DNA"/>
</dbReference>
<evidence type="ECO:0000313" key="4">
    <source>
        <dbReference type="Proteomes" id="UP001519460"/>
    </source>
</evidence>
<proteinExistence type="predicted"/>
<comment type="caution">
    <text evidence="3">The sequence shown here is derived from an EMBL/GenBank/DDBJ whole genome shotgun (WGS) entry which is preliminary data.</text>
</comment>
<gene>
    <name evidence="3" type="ORF">BaRGS_00013912</name>
</gene>
<evidence type="ECO:0000256" key="2">
    <source>
        <dbReference type="SAM" id="SignalP"/>
    </source>
</evidence>
<evidence type="ECO:0000313" key="3">
    <source>
        <dbReference type="EMBL" id="KAK7494785.1"/>
    </source>
</evidence>
<organism evidence="3 4">
    <name type="scientific">Batillaria attramentaria</name>
    <dbReference type="NCBI Taxonomy" id="370345"/>
    <lineage>
        <taxon>Eukaryota</taxon>
        <taxon>Metazoa</taxon>
        <taxon>Spiralia</taxon>
        <taxon>Lophotrochozoa</taxon>
        <taxon>Mollusca</taxon>
        <taxon>Gastropoda</taxon>
        <taxon>Caenogastropoda</taxon>
        <taxon>Sorbeoconcha</taxon>
        <taxon>Cerithioidea</taxon>
        <taxon>Batillariidae</taxon>
        <taxon>Batillaria</taxon>
    </lineage>
</organism>
<evidence type="ECO:0000256" key="1">
    <source>
        <dbReference type="SAM" id="MobiDB-lite"/>
    </source>
</evidence>